<evidence type="ECO:0000256" key="7">
    <source>
        <dbReference type="ARBA" id="ARBA00023242"/>
    </source>
</evidence>
<reference evidence="10 11" key="1">
    <citation type="journal article" date="2024" name="Nat. Commun.">
        <title>Phylogenomics reveals the evolutionary origins of lichenization in chlorophyte algae.</title>
        <authorList>
            <person name="Puginier C."/>
            <person name="Libourel C."/>
            <person name="Otte J."/>
            <person name="Skaloud P."/>
            <person name="Haon M."/>
            <person name="Grisel S."/>
            <person name="Petersen M."/>
            <person name="Berrin J.G."/>
            <person name="Delaux P.M."/>
            <person name="Dal Grande F."/>
            <person name="Keller J."/>
        </authorList>
    </citation>
    <scope>NUCLEOTIDE SEQUENCE [LARGE SCALE GENOMIC DNA]</scope>
    <source>
        <strain evidence="10 11">SAG 216-7</strain>
    </source>
</reference>
<dbReference type="Proteomes" id="UP001491310">
    <property type="component" value="Unassembled WGS sequence"/>
</dbReference>
<comment type="subcellular location">
    <subcellularLocation>
        <location evidence="2">Nucleus</location>
    </subcellularLocation>
</comment>
<keyword evidence="7" id="KW-0539">Nucleus</keyword>
<protein>
    <recommendedName>
        <fullName evidence="9">U4/U6.U5 small nuclear ribonucleoprotein 27kDa protein domain-containing protein</fullName>
    </recommendedName>
</protein>
<dbReference type="InterPro" id="IPR013957">
    <property type="entry name" value="SNRNP27"/>
</dbReference>
<feature type="region of interest" description="Disordered" evidence="8">
    <location>
        <begin position="1"/>
        <end position="103"/>
    </location>
</feature>
<accession>A0ABR2YXM7</accession>
<keyword evidence="11" id="KW-1185">Reference proteome</keyword>
<feature type="compositionally biased region" description="Basic residues" evidence="8">
    <location>
        <begin position="59"/>
        <end position="70"/>
    </location>
</feature>
<dbReference type="Pfam" id="PF08648">
    <property type="entry name" value="SNRNP27"/>
    <property type="match status" value="1"/>
</dbReference>
<keyword evidence="5" id="KW-0507">mRNA processing</keyword>
<name>A0ABR2YXM7_9CHLO</name>
<feature type="region of interest" description="Disordered" evidence="8">
    <location>
        <begin position="136"/>
        <end position="177"/>
    </location>
</feature>
<proteinExistence type="inferred from homology"/>
<feature type="domain" description="U4/U6.U5 small nuclear ribonucleoprotein 27kDa protein" evidence="9">
    <location>
        <begin position="112"/>
        <end position="167"/>
    </location>
</feature>
<dbReference type="PANTHER" id="PTHR31077">
    <property type="entry name" value="U4/U6.U5 SMALL NUCLEAR RIBONUCLEOPROTEIN 27 KDA PROTEIN"/>
    <property type="match status" value="1"/>
</dbReference>
<evidence type="ECO:0000256" key="8">
    <source>
        <dbReference type="SAM" id="MobiDB-lite"/>
    </source>
</evidence>
<evidence type="ECO:0000256" key="4">
    <source>
        <dbReference type="ARBA" id="ARBA00011825"/>
    </source>
</evidence>
<feature type="compositionally biased region" description="Basic and acidic residues" evidence="8">
    <location>
        <begin position="43"/>
        <end position="58"/>
    </location>
</feature>
<comment type="caution">
    <text evidence="10">The sequence shown here is derived from an EMBL/GenBank/DDBJ whole genome shotgun (WGS) entry which is preliminary data.</text>
</comment>
<feature type="compositionally biased region" description="Basic and acidic residues" evidence="8">
    <location>
        <begin position="12"/>
        <end position="35"/>
    </location>
</feature>
<comment type="similarity">
    <text evidence="3">Belongs to the SNUT3 family.</text>
</comment>
<sequence>MDQNSLPIAELASDREKGRDRDRDRDRERDRDRSRLPSGSQRSAERDNGRERPRENDGHKHRTPDRKRSRSKEARPEAEHTEDERAKRQKPPENGITLPQEVDLDVDISPAEIQMMAAMGIPFGFDTTQGKHVEDDAVNAGAVKTKQTRKARQYMNRKGGFNRPLPAERTGEVVPRD</sequence>
<keyword evidence="6" id="KW-0508">mRNA splicing</keyword>
<gene>
    <name evidence="10" type="ORF">WJX75_002092</name>
</gene>
<comment type="function">
    <text evidence="1">May play a role in mRNA splicing.</text>
</comment>
<organism evidence="10 11">
    <name type="scientific">Coccomyxa subellipsoidea</name>
    <dbReference type="NCBI Taxonomy" id="248742"/>
    <lineage>
        <taxon>Eukaryota</taxon>
        <taxon>Viridiplantae</taxon>
        <taxon>Chlorophyta</taxon>
        <taxon>core chlorophytes</taxon>
        <taxon>Trebouxiophyceae</taxon>
        <taxon>Trebouxiophyceae incertae sedis</taxon>
        <taxon>Coccomyxaceae</taxon>
        <taxon>Coccomyxa</taxon>
    </lineage>
</organism>
<evidence type="ECO:0000256" key="3">
    <source>
        <dbReference type="ARBA" id="ARBA00008218"/>
    </source>
</evidence>
<dbReference type="EMBL" id="JALJOT010000003">
    <property type="protein sequence ID" value="KAK9916386.1"/>
    <property type="molecule type" value="Genomic_DNA"/>
</dbReference>
<evidence type="ECO:0000256" key="2">
    <source>
        <dbReference type="ARBA" id="ARBA00004123"/>
    </source>
</evidence>
<comment type="subunit">
    <text evidence="4">Part of a tri-snRNP complex.</text>
</comment>
<feature type="compositionally biased region" description="Basic and acidic residues" evidence="8">
    <location>
        <begin position="71"/>
        <end position="86"/>
    </location>
</feature>
<evidence type="ECO:0000313" key="10">
    <source>
        <dbReference type="EMBL" id="KAK9916386.1"/>
    </source>
</evidence>
<dbReference type="PANTHER" id="PTHR31077:SF1">
    <property type="entry name" value="U4_U6.U5 SMALL NUCLEAR RIBONUCLEOPROTEIN 27 KDA PROTEIN"/>
    <property type="match status" value="1"/>
</dbReference>
<evidence type="ECO:0000256" key="1">
    <source>
        <dbReference type="ARBA" id="ARBA00003632"/>
    </source>
</evidence>
<evidence type="ECO:0000256" key="5">
    <source>
        <dbReference type="ARBA" id="ARBA00022664"/>
    </source>
</evidence>
<evidence type="ECO:0000259" key="9">
    <source>
        <dbReference type="Pfam" id="PF08648"/>
    </source>
</evidence>
<evidence type="ECO:0000256" key="6">
    <source>
        <dbReference type="ARBA" id="ARBA00023187"/>
    </source>
</evidence>
<evidence type="ECO:0000313" key="11">
    <source>
        <dbReference type="Proteomes" id="UP001491310"/>
    </source>
</evidence>